<evidence type="ECO:0000256" key="6">
    <source>
        <dbReference type="ARBA" id="ARBA00024687"/>
    </source>
</evidence>
<dbReference type="GO" id="GO:0016192">
    <property type="term" value="P:vesicle-mediated transport"/>
    <property type="evidence" value="ECO:0007669"/>
    <property type="project" value="UniProtKB-KW"/>
</dbReference>
<comment type="function">
    <text evidence="6 7">Involved in the initiation of assembly of the COPII coat required for the formation of transport vesicles from the endoplasmic reticulum (ER) and the selection of cargo molecules. Also involved in autophagy.</text>
</comment>
<feature type="compositionally biased region" description="Low complexity" evidence="8">
    <location>
        <begin position="1920"/>
        <end position="1949"/>
    </location>
</feature>
<dbReference type="Proteomes" id="UP001355207">
    <property type="component" value="Chromosome 5"/>
</dbReference>
<sequence length="1965" mass="208341">MAEKETPVPAEESTQTQPTSTTINDLFGNNDKNEADGDVFAQLGSTVEEQDPFAQIGEHDHDNNTLPEPSREDQKFFADASQSAEAIPSQQDQHPSPPPPGELPAPPSEESLALPENEESATVTQAKEDQTTQPITAEQDFSDLLAEFEAENQLVPNVPLATGEEDTSDALTSSFGQMRLDESASHAKVNSQKEKEQDEILQVPLAASALFTDDPSDSFADLIPQDDQSNESRSTTTHNESTSKADSPSPVPSLSIEHTEDDIRPAGLGIDGAGDTSIQSMFSDASNWLDDTTIDDSMQIDSDNHSATREVHKQDDGHELLDFEIPQGWYDENGEWHWYTDEEKEQVKQTMLGQGSWGAEADNEVHDQVQGEVPNTPSAPYSPALRASVSENAARRTPQPETPSTFSSNSYDPYAPSTAQQTSASSSYPLTGTSQYTSSSSAYEPYSGVSSNAPYSSTSSYDPYTPQPSTQPSYNSFAQAPLQQPNPYAPATNSSNNPYAPAAAVSGSSTQPPQAVPKPAPPKPQVQRMASNAYDPPFLKPQKSFVRIASASPAAGPPSFGLPPSMAMSPPQASSTPPPPPSGPPRRTKTEGRPPSRGPAFAAPPKLLERAETTPSFQQHDMSAYEAPPRRPSVPTSHGMIEHQEPFSPPKPPYRPPPSAFDPPLPQPSYRAPSRTASAASHHHFAPPPQPLSHPPQFAPPPKASESPYAAPRPLSRGPPSRQPSPMFAARPPSRPDITQRMRSPPSSSQSLGVEQLLSPPVVHSHMPEHQAKRSLDEDRPFQAQYGESQADQDDAFHRQPTQPDSHLSPPILSRRYDEDGEDGDMAEDAYTPVTERPPPAHDYRMPTRSPAQPIAPKLDYSSYGRHIAVSEDPYAPSSLGLHTQQSPAKRSQPSTSPYPPYTPFHADEHNDQEDPYKATRQSADYSSDPYAPAATGTSPSRASTTSYEPSIYSPSTASKPLGIPPPSNPYAPGPARTASPAYSPAYGISPPANNYFQPMHASSHSTDDTYIPQQVLEQKPVSEDPLGRTTLAARNAPIAVFGFGGTLITAFPGAAESGNFHKGHSRVPSYGYASGRGQLWIRTISEVAAPAALKNDYSAFPGPLVFDPSTPKGAAGDKKKREAVLAYLTARAEEIEKGLPYLKSSANKARREEEGKLVLIKVLKALVLGEGKLAGNPEVEEAVREALANPTSPTITTTAPVGTISAANFGSSLYPPVSSSSSATSVAASSAQLTRISSLLALGNRADAALYAADQGLWSHALVISSNSVKDDLWREIVARFTSSEIGDRPQGTAGIKASYLLLGGANPSLVDDLVKAATITDDPSNDQWREVIGSILFNAKATELACLDELGAKFLDMGLINAAHACSLLSPLSPFFDVTNAAYERAITLTRNPKDGETMIFAEIAEYARSLVKTDVPHFAGLIQLLPYKLARAWRLAELGETELAQKYCTAIELGSKPNKNGLSVLSPAYVANLEDLLERLTGKPSIDPPNALGSGRKSTKSGLDKIGSWVGGGLTRFIAGEENGSTSSAPSAKDGKPAGPFAQFSTISTGGSGAPSRTTSIADLNNATAGNGYLGVQSISRTTSPASHTSPQWGQQSTVPSYGNGGQSSTASSLYGGDNYAQNNNDGSGYSPWSGNNDNDEGGETPQTYNQDGHSVDLGDEGEFINPMAQHSFGASSSAPSSNYAPTPATHNKSTFEDEDEDDLGFGNAALSRGRTPMPPTTGEDANGNKTPPAKDSKADPKKDEPAPPAKPEQKSSWLGKFWGGKKEAGEHKSGPVKANLGEESSMIFDPETKRWVVKGAKPEASGPSAPPPPPRAQTASPSRSAKPPDGGMNNNRASSATPPSGHRPPPPTMSSMPPPVNKGLAFAEGPDGSIKRMKSSLNESLTASDLPPSSSAGGPPTGSPAGGPPKPPSGPPSRTSSSGPPSIDDLLSRPPSKRPASAAAKKGARNRYVDVFQQPGE</sequence>
<feature type="compositionally biased region" description="Basic and acidic residues" evidence="8">
    <location>
        <begin position="906"/>
        <end position="918"/>
    </location>
</feature>
<proteinExistence type="inferred from homology"/>
<name>A0AAX4JW32_9TREE</name>
<feature type="compositionally biased region" description="Pro residues" evidence="8">
    <location>
        <begin position="647"/>
        <end position="667"/>
    </location>
</feature>
<dbReference type="PANTHER" id="PTHR13402">
    <property type="entry name" value="RGPR-RELATED"/>
    <property type="match status" value="1"/>
</dbReference>
<feature type="compositionally biased region" description="Acidic residues" evidence="8">
    <location>
        <begin position="819"/>
        <end position="828"/>
    </location>
</feature>
<dbReference type="PANTHER" id="PTHR13402:SF6">
    <property type="entry name" value="SECRETORY 16, ISOFORM I"/>
    <property type="match status" value="1"/>
</dbReference>
<feature type="compositionally biased region" description="Polar residues" evidence="8">
    <location>
        <begin position="1623"/>
        <end position="1640"/>
    </location>
</feature>
<feature type="compositionally biased region" description="Polar residues" evidence="8">
    <location>
        <begin position="1546"/>
        <end position="1565"/>
    </location>
</feature>
<dbReference type="GO" id="GO:0012507">
    <property type="term" value="C:ER to Golgi transport vesicle membrane"/>
    <property type="evidence" value="ECO:0007669"/>
    <property type="project" value="TreeGrafter"/>
</dbReference>
<keyword evidence="4 7" id="KW-0256">Endoplasmic reticulum</keyword>
<evidence type="ECO:0000256" key="2">
    <source>
        <dbReference type="ARBA" id="ARBA00005927"/>
    </source>
</evidence>
<feature type="compositionally biased region" description="Pro residues" evidence="8">
    <location>
        <begin position="95"/>
        <end position="107"/>
    </location>
</feature>
<feature type="compositionally biased region" description="Basic and acidic residues" evidence="8">
    <location>
        <begin position="766"/>
        <end position="781"/>
    </location>
</feature>
<feature type="compositionally biased region" description="Low complexity" evidence="8">
    <location>
        <begin position="741"/>
        <end position="751"/>
    </location>
</feature>
<feature type="region of interest" description="Disordered" evidence="8">
    <location>
        <begin position="1484"/>
        <end position="1507"/>
    </location>
</feature>
<evidence type="ECO:0000256" key="5">
    <source>
        <dbReference type="ARBA" id="ARBA00022892"/>
    </source>
</evidence>
<feature type="compositionally biased region" description="Low complexity" evidence="8">
    <location>
        <begin position="11"/>
        <end position="22"/>
    </location>
</feature>
<keyword evidence="3 7" id="KW-0813">Transport</keyword>
<evidence type="ECO:0000259" key="9">
    <source>
        <dbReference type="Pfam" id="PF12931"/>
    </source>
</evidence>
<feature type="compositionally biased region" description="Low complexity" evidence="8">
    <location>
        <begin position="489"/>
        <end position="506"/>
    </location>
</feature>
<protein>
    <recommendedName>
        <fullName evidence="7">Protein transport protein sec16</fullName>
    </recommendedName>
</protein>
<feature type="domain" description="Sec16 central conserved" evidence="10">
    <location>
        <begin position="1037"/>
        <end position="1172"/>
    </location>
</feature>
<dbReference type="Pfam" id="PF12931">
    <property type="entry name" value="TPR_Sec16"/>
    <property type="match status" value="1"/>
</dbReference>
<feature type="compositionally biased region" description="Polar residues" evidence="8">
    <location>
        <begin position="231"/>
        <end position="246"/>
    </location>
</feature>
<dbReference type="EMBL" id="CP144102">
    <property type="protein sequence ID" value="WWC89466.1"/>
    <property type="molecule type" value="Genomic_DNA"/>
</dbReference>
<feature type="compositionally biased region" description="Polar residues" evidence="8">
    <location>
        <begin position="1583"/>
        <end position="1616"/>
    </location>
</feature>
<feature type="compositionally biased region" description="Pro residues" evidence="8">
    <location>
        <begin position="514"/>
        <end position="524"/>
    </location>
</feature>
<evidence type="ECO:0000256" key="7">
    <source>
        <dbReference type="RuleBase" id="RU364101"/>
    </source>
</evidence>
<evidence type="ECO:0000256" key="3">
    <source>
        <dbReference type="ARBA" id="ARBA00022448"/>
    </source>
</evidence>
<evidence type="ECO:0000313" key="12">
    <source>
        <dbReference type="Proteomes" id="UP001355207"/>
    </source>
</evidence>
<reference evidence="11 12" key="1">
    <citation type="submission" date="2024-01" db="EMBL/GenBank/DDBJ databases">
        <title>Comparative genomics of Cryptococcus and Kwoniella reveals pathogenesis evolution and contrasting modes of karyotype evolution via chromosome fusion or intercentromeric recombination.</title>
        <authorList>
            <person name="Coelho M.A."/>
            <person name="David-Palma M."/>
            <person name="Shea T."/>
            <person name="Bowers K."/>
            <person name="McGinley-Smith S."/>
            <person name="Mohammad A.W."/>
            <person name="Gnirke A."/>
            <person name="Yurkov A.M."/>
            <person name="Nowrousian M."/>
            <person name="Sun S."/>
            <person name="Cuomo C.A."/>
            <person name="Heitman J."/>
        </authorList>
    </citation>
    <scope>NUCLEOTIDE SEQUENCE [LARGE SCALE GENOMIC DNA]</scope>
    <source>
        <strain evidence="11 12">CBS 6074</strain>
    </source>
</reference>
<dbReference type="InterPro" id="IPR024340">
    <property type="entry name" value="Sec16_CCD"/>
</dbReference>
<keyword evidence="12" id="KW-1185">Reference proteome</keyword>
<dbReference type="GO" id="GO:0007030">
    <property type="term" value="P:Golgi organization"/>
    <property type="evidence" value="ECO:0007669"/>
    <property type="project" value="TreeGrafter"/>
</dbReference>
<keyword evidence="5 7" id="KW-0931">ER-Golgi transport</keyword>
<keyword evidence="7" id="KW-0653">Protein transport</keyword>
<gene>
    <name evidence="11" type="ORF">L201_004390</name>
</gene>
<dbReference type="GO" id="GO:0015031">
    <property type="term" value="P:protein transport"/>
    <property type="evidence" value="ECO:0007669"/>
    <property type="project" value="UniProtKB-KW"/>
</dbReference>
<dbReference type="GO" id="GO:0070973">
    <property type="term" value="P:protein localization to endoplasmic reticulum exit site"/>
    <property type="evidence" value="ECO:0007669"/>
    <property type="project" value="TreeGrafter"/>
</dbReference>
<feature type="region of interest" description="Disordered" evidence="8">
    <location>
        <begin position="1"/>
        <end position="134"/>
    </location>
</feature>
<evidence type="ECO:0000256" key="4">
    <source>
        <dbReference type="ARBA" id="ARBA00022824"/>
    </source>
</evidence>
<feature type="compositionally biased region" description="Low complexity" evidence="8">
    <location>
        <begin position="549"/>
        <end position="575"/>
    </location>
</feature>
<feature type="compositionally biased region" description="Polar residues" evidence="8">
    <location>
        <begin position="430"/>
        <end position="442"/>
    </location>
</feature>
<feature type="region of interest" description="Disordered" evidence="8">
    <location>
        <begin position="155"/>
        <end position="174"/>
    </location>
</feature>
<dbReference type="InterPro" id="IPR024298">
    <property type="entry name" value="Sec16_Sec23-bd"/>
</dbReference>
<feature type="compositionally biased region" description="Low complexity" evidence="8">
    <location>
        <begin position="414"/>
        <end position="429"/>
    </location>
</feature>
<feature type="region of interest" description="Disordered" evidence="8">
    <location>
        <begin position="347"/>
        <end position="979"/>
    </location>
</feature>
<feature type="region of interest" description="Disordered" evidence="8">
    <location>
        <begin position="1523"/>
        <end position="1565"/>
    </location>
</feature>
<comment type="similarity">
    <text evidence="2 7">Belongs to the SEC16 family.</text>
</comment>
<comment type="subcellular location">
    <subcellularLocation>
        <location evidence="1">Endoplasmic reticulum membrane</location>
        <topology evidence="1">Peripheral membrane protein</topology>
        <orientation evidence="1">Cytoplasmic side</orientation>
    </subcellularLocation>
</comment>
<feature type="compositionally biased region" description="Polar residues" evidence="8">
    <location>
        <begin position="471"/>
        <end position="486"/>
    </location>
</feature>
<dbReference type="RefSeq" id="XP_066076229.1">
    <property type="nucleotide sequence ID" value="XM_066220132.1"/>
</dbReference>
<feature type="compositionally biased region" description="Pro residues" evidence="8">
    <location>
        <begin position="963"/>
        <end position="973"/>
    </location>
</feature>
<feature type="compositionally biased region" description="Polar residues" evidence="8">
    <location>
        <begin position="881"/>
        <end position="893"/>
    </location>
</feature>
<feature type="compositionally biased region" description="Polar residues" evidence="8">
    <location>
        <begin position="1836"/>
        <end position="1845"/>
    </location>
</feature>
<feature type="compositionally biased region" description="Basic and acidic residues" evidence="8">
    <location>
        <begin position="1736"/>
        <end position="1749"/>
    </location>
</feature>
<evidence type="ECO:0000313" key="11">
    <source>
        <dbReference type="EMBL" id="WWC89466.1"/>
    </source>
</evidence>
<evidence type="ECO:0000256" key="1">
    <source>
        <dbReference type="ARBA" id="ARBA00004397"/>
    </source>
</evidence>
<dbReference type="GO" id="GO:0070971">
    <property type="term" value="C:endoplasmic reticulum exit site"/>
    <property type="evidence" value="ECO:0007669"/>
    <property type="project" value="TreeGrafter"/>
</dbReference>
<dbReference type="GO" id="GO:0006914">
    <property type="term" value="P:autophagy"/>
    <property type="evidence" value="ECO:0007669"/>
    <property type="project" value="UniProtKB-KW"/>
</dbReference>
<feature type="region of interest" description="Disordered" evidence="8">
    <location>
        <begin position="212"/>
        <end position="278"/>
    </location>
</feature>
<feature type="region of interest" description="Disordered" evidence="8">
    <location>
        <begin position="1583"/>
        <end position="1965"/>
    </location>
</feature>
<feature type="compositionally biased region" description="Basic and acidic residues" evidence="8">
    <location>
        <begin position="1768"/>
        <end position="1777"/>
    </location>
</feature>
<feature type="compositionally biased region" description="Low complexity" evidence="8">
    <location>
        <begin position="1820"/>
        <end position="1829"/>
    </location>
</feature>
<feature type="compositionally biased region" description="Polar residues" evidence="8">
    <location>
        <begin position="402"/>
        <end position="411"/>
    </location>
</feature>
<dbReference type="Gene3D" id="1.25.40.1030">
    <property type="match status" value="1"/>
</dbReference>
<feature type="domain" description="Sec16 Sec23-binding" evidence="9">
    <location>
        <begin position="1237"/>
        <end position="1524"/>
    </location>
</feature>
<evidence type="ECO:0000256" key="8">
    <source>
        <dbReference type="SAM" id="MobiDB-lite"/>
    </source>
</evidence>
<keyword evidence="7" id="KW-0072">Autophagy</keyword>
<feature type="compositionally biased region" description="Pro residues" evidence="8">
    <location>
        <begin position="1849"/>
        <end position="1864"/>
    </location>
</feature>
<dbReference type="CDD" id="cd09233">
    <property type="entry name" value="ACE1-Sec16-like"/>
    <property type="match status" value="1"/>
</dbReference>
<dbReference type="Pfam" id="PF12932">
    <property type="entry name" value="Sec16"/>
    <property type="match status" value="1"/>
</dbReference>
<feature type="compositionally biased region" description="Polar residues" evidence="8">
    <location>
        <begin position="936"/>
        <end position="959"/>
    </location>
</feature>
<dbReference type="GeneID" id="91095060"/>
<dbReference type="GO" id="GO:0005789">
    <property type="term" value="C:endoplasmic reticulum membrane"/>
    <property type="evidence" value="ECO:0007669"/>
    <property type="project" value="UniProtKB-SubCell"/>
</dbReference>
<feature type="compositionally biased region" description="Low complexity" evidence="8">
    <location>
        <begin position="1675"/>
        <end position="1692"/>
    </location>
</feature>
<accession>A0AAX4JW32</accession>
<organism evidence="11 12">
    <name type="scientific">Kwoniella dendrophila CBS 6074</name>
    <dbReference type="NCBI Taxonomy" id="1295534"/>
    <lineage>
        <taxon>Eukaryota</taxon>
        <taxon>Fungi</taxon>
        <taxon>Dikarya</taxon>
        <taxon>Basidiomycota</taxon>
        <taxon>Agaricomycotina</taxon>
        <taxon>Tremellomycetes</taxon>
        <taxon>Tremellales</taxon>
        <taxon>Cryptococcaceae</taxon>
        <taxon>Kwoniella</taxon>
    </lineage>
</organism>
<evidence type="ECO:0000259" key="10">
    <source>
        <dbReference type="Pfam" id="PF12932"/>
    </source>
</evidence>
<feature type="compositionally biased region" description="Basic and acidic residues" evidence="8">
    <location>
        <begin position="57"/>
        <end position="76"/>
    </location>
</feature>
<feature type="compositionally biased region" description="Low complexity" evidence="8">
    <location>
        <begin position="450"/>
        <end position="470"/>
    </location>
</feature>
<feature type="compositionally biased region" description="Pro residues" evidence="8">
    <location>
        <begin position="686"/>
        <end position="703"/>
    </location>
</feature>
<feature type="compositionally biased region" description="Pro residues" evidence="8">
    <location>
        <begin position="1910"/>
        <end position="1919"/>
    </location>
</feature>
<keyword evidence="7" id="KW-0472">Membrane</keyword>